<dbReference type="AlphaFoldDB" id="A0A132DH62"/>
<protein>
    <submittedName>
        <fullName evidence="1">Uncharacterized protein</fullName>
    </submittedName>
</protein>
<sequence>MQGLNRVGAASQNKNLRWLCRWAENESLAFPVELLAPIRQEIESTIFFPIALAFEDGSIVVFKQFVALSPVQKSIKTIN</sequence>
<evidence type="ECO:0000313" key="1">
    <source>
        <dbReference type="EMBL" id="PRH43605.1"/>
    </source>
</evidence>
<name>A0A132DH62_BURVI</name>
<proteinExistence type="predicted"/>
<organism evidence="1 2">
    <name type="scientific">Burkholderia vietnamiensis</name>
    <dbReference type="NCBI Taxonomy" id="60552"/>
    <lineage>
        <taxon>Bacteria</taxon>
        <taxon>Pseudomonadati</taxon>
        <taxon>Pseudomonadota</taxon>
        <taxon>Betaproteobacteria</taxon>
        <taxon>Burkholderiales</taxon>
        <taxon>Burkholderiaceae</taxon>
        <taxon>Burkholderia</taxon>
        <taxon>Burkholderia cepacia complex</taxon>
    </lineage>
</organism>
<evidence type="ECO:0000313" key="2">
    <source>
        <dbReference type="Proteomes" id="UP000237632"/>
    </source>
</evidence>
<gene>
    <name evidence="1" type="ORF">C6T65_03880</name>
</gene>
<accession>A0A132DH62</accession>
<dbReference type="EMBL" id="PVHK01000027">
    <property type="protein sequence ID" value="PRH43605.1"/>
    <property type="molecule type" value="Genomic_DNA"/>
</dbReference>
<dbReference type="Proteomes" id="UP000237632">
    <property type="component" value="Unassembled WGS sequence"/>
</dbReference>
<reference evidence="1 2" key="1">
    <citation type="submission" date="2018-03" db="EMBL/GenBank/DDBJ databases">
        <authorList>
            <person name="Nguyen K."/>
            <person name="Fouts D."/>
            <person name="Sutton G."/>
        </authorList>
    </citation>
    <scope>NUCLEOTIDE SEQUENCE [LARGE SCALE GENOMIC DNA]</scope>
    <source>
        <strain evidence="1 2">AU3578</strain>
    </source>
</reference>
<comment type="caution">
    <text evidence="1">The sequence shown here is derived from an EMBL/GenBank/DDBJ whole genome shotgun (WGS) entry which is preliminary data.</text>
</comment>